<organism evidence="2">
    <name type="scientific">Salmonella enterica subsp. enterica serovar Chester</name>
    <dbReference type="NCBI Taxonomy" id="149386"/>
    <lineage>
        <taxon>Bacteria</taxon>
        <taxon>Pseudomonadati</taxon>
        <taxon>Pseudomonadota</taxon>
        <taxon>Gammaproteobacteria</taxon>
        <taxon>Enterobacterales</taxon>
        <taxon>Enterobacteriaceae</taxon>
        <taxon>Salmonella</taxon>
    </lineage>
</organism>
<reference evidence="2" key="1">
    <citation type="submission" date="2018-07" db="EMBL/GenBank/DDBJ databases">
        <authorList>
            <person name="Ashton P.M."/>
            <person name="Dallman T."/>
            <person name="Nair S."/>
            <person name="De Pinna E."/>
            <person name="Peters T."/>
            <person name="Grant K."/>
        </authorList>
    </citation>
    <scope>NUCLEOTIDE SEQUENCE</scope>
    <source>
        <strain evidence="2">368335</strain>
    </source>
</reference>
<proteinExistence type="predicted"/>
<dbReference type="AlphaFoldDB" id="A0A635RBT3"/>
<evidence type="ECO:0000256" key="1">
    <source>
        <dbReference type="SAM" id="SignalP"/>
    </source>
</evidence>
<dbReference type="EMBL" id="AAMIYH010000027">
    <property type="protein sequence ID" value="EDH8304206.1"/>
    <property type="molecule type" value="Genomic_DNA"/>
</dbReference>
<comment type="caution">
    <text evidence="2">The sequence shown here is derived from an EMBL/GenBank/DDBJ whole genome shotgun (WGS) entry which is preliminary data.</text>
</comment>
<sequence>MKIFTSFLIALFAIGFNTAHAAINSWEQLQNPGQAVYEIEDTTGNGLSINCDTETANRKFYGRMVWYYGEPVGATNAEDNTLDIVVNGKTYNIPTVDGSDKAELAWVAFVNAIGNAKTFSVKINGNEAANFTVEGERLSETFFQNCGHTRPNK</sequence>
<evidence type="ECO:0000313" key="2">
    <source>
        <dbReference type="EMBL" id="EDH8304206.1"/>
    </source>
</evidence>
<gene>
    <name evidence="2" type="ORF">CB695_22340</name>
</gene>
<feature type="signal peptide" evidence="1">
    <location>
        <begin position="1"/>
        <end position="21"/>
    </location>
</feature>
<keyword evidence="1" id="KW-0732">Signal</keyword>
<protein>
    <submittedName>
        <fullName evidence="2">Uncharacterized protein</fullName>
    </submittedName>
</protein>
<name>A0A635RBT3_SALET</name>
<feature type="chain" id="PRO_5026018044" evidence="1">
    <location>
        <begin position="22"/>
        <end position="153"/>
    </location>
</feature>
<accession>A0A635RBT3</accession>